<organism evidence="2 3">
    <name type="scientific">Cylicostephanus goldi</name>
    <name type="common">Nematode worm</name>
    <dbReference type="NCBI Taxonomy" id="71465"/>
    <lineage>
        <taxon>Eukaryota</taxon>
        <taxon>Metazoa</taxon>
        <taxon>Ecdysozoa</taxon>
        <taxon>Nematoda</taxon>
        <taxon>Chromadorea</taxon>
        <taxon>Rhabditida</taxon>
        <taxon>Rhabditina</taxon>
        <taxon>Rhabditomorpha</taxon>
        <taxon>Strongyloidea</taxon>
        <taxon>Strongylidae</taxon>
        <taxon>Cylicostephanus</taxon>
    </lineage>
</organism>
<feature type="region of interest" description="Disordered" evidence="1">
    <location>
        <begin position="44"/>
        <end position="83"/>
    </location>
</feature>
<feature type="region of interest" description="Disordered" evidence="1">
    <location>
        <begin position="111"/>
        <end position="207"/>
    </location>
</feature>
<reference evidence="2 3" key="1">
    <citation type="submission" date="2018-11" db="EMBL/GenBank/DDBJ databases">
        <authorList>
            <consortium name="Pathogen Informatics"/>
        </authorList>
    </citation>
    <scope>NUCLEOTIDE SEQUENCE [LARGE SCALE GENOMIC DNA]</scope>
</reference>
<evidence type="ECO:0000313" key="2">
    <source>
        <dbReference type="EMBL" id="VDK64344.1"/>
    </source>
</evidence>
<dbReference type="AlphaFoldDB" id="A0A3P6TC73"/>
<dbReference type="OrthoDB" id="5875407at2759"/>
<proteinExistence type="predicted"/>
<feature type="non-terminal residue" evidence="2">
    <location>
        <position position="261"/>
    </location>
</feature>
<name>A0A3P6TC73_CYLGO</name>
<feature type="compositionally biased region" description="Polar residues" evidence="1">
    <location>
        <begin position="59"/>
        <end position="75"/>
    </location>
</feature>
<feature type="region of interest" description="Disordered" evidence="1">
    <location>
        <begin position="231"/>
        <end position="261"/>
    </location>
</feature>
<evidence type="ECO:0000313" key="3">
    <source>
        <dbReference type="Proteomes" id="UP000271889"/>
    </source>
</evidence>
<feature type="compositionally biased region" description="Low complexity" evidence="1">
    <location>
        <begin position="234"/>
        <end position="250"/>
    </location>
</feature>
<dbReference type="EMBL" id="UYRV01018170">
    <property type="protein sequence ID" value="VDK64344.1"/>
    <property type="molecule type" value="Genomic_DNA"/>
</dbReference>
<dbReference type="Proteomes" id="UP000271889">
    <property type="component" value="Unassembled WGS sequence"/>
</dbReference>
<evidence type="ECO:0000256" key="1">
    <source>
        <dbReference type="SAM" id="MobiDB-lite"/>
    </source>
</evidence>
<accession>A0A3P6TC73</accession>
<feature type="compositionally biased region" description="Polar residues" evidence="1">
    <location>
        <begin position="111"/>
        <end position="145"/>
    </location>
</feature>
<keyword evidence="3" id="KW-1185">Reference proteome</keyword>
<feature type="compositionally biased region" description="Polar residues" evidence="1">
    <location>
        <begin position="168"/>
        <end position="189"/>
    </location>
</feature>
<protein>
    <submittedName>
        <fullName evidence="2">Uncharacterized protein</fullName>
    </submittedName>
</protein>
<sequence>MMANDLPYLFPRMNIQERQQTRRSRSRSPIGAVDDTIILSSEDEDSDVVRRYPRRRTRNATAQRSRWETSSSSQDADLANGISWLNPTDSHSFVPSSHHSGFPTAVTETAPTYSSVNSGQTSQFANSLPNSSTQSQPYPSSNSSGFDLHDRQSSLTPGSSPGVIKYVASTSAGQQDAGNSSGAGATQSAEAAKKRPKSLFHPDPGKIYVPEDEVKIGDENKLLAKLARERLLRRSQGSSQGSSQSTRCGSECSMDISARNE</sequence>
<gene>
    <name evidence="2" type="ORF">CGOC_LOCUS5848</name>
</gene>